<accession>A0A4S2MXA4</accession>
<keyword evidence="4" id="KW-1185">Reference proteome</keyword>
<protein>
    <submittedName>
        <fullName evidence="3">Uncharacterized protein</fullName>
    </submittedName>
</protein>
<evidence type="ECO:0000313" key="3">
    <source>
        <dbReference type="EMBL" id="TGZ81322.1"/>
    </source>
</evidence>
<evidence type="ECO:0000256" key="1">
    <source>
        <dbReference type="SAM" id="MobiDB-lite"/>
    </source>
</evidence>
<dbReference type="InParanoid" id="A0A4S2MXA4"/>
<gene>
    <name evidence="3" type="ORF">EX30DRAFT_340933</name>
</gene>
<sequence length="216" mass="23692">MDIARGSSTPVQSDDPPPTFTNTLVHIYSTVTIIVTPTTTSNTPPTPSFIAPLPVSDSPPSPSPPSLASSQSPEPTPSPRPSSPPPPAIIPPSSAAAFIEPATTRIRHLTSAITTIVVSLLLVLLALLFIWYRRKAGPNWYKLHTHFRDWRKRRREKHFVTLGKTKRRKGSIATFLGPTHGGMEYETRLEWGFPVPPEGKGDGVGRPEMVQVRIPR</sequence>
<dbReference type="EMBL" id="ML220120">
    <property type="protein sequence ID" value="TGZ81322.1"/>
    <property type="molecule type" value="Genomic_DNA"/>
</dbReference>
<keyword evidence="2" id="KW-0812">Transmembrane</keyword>
<keyword evidence="2" id="KW-1133">Transmembrane helix</keyword>
<keyword evidence="2" id="KW-0472">Membrane</keyword>
<name>A0A4S2MXA4_9PEZI</name>
<dbReference type="AlphaFoldDB" id="A0A4S2MXA4"/>
<evidence type="ECO:0000313" key="4">
    <source>
        <dbReference type="Proteomes" id="UP000298138"/>
    </source>
</evidence>
<feature type="region of interest" description="Disordered" evidence="1">
    <location>
        <begin position="43"/>
        <end position="93"/>
    </location>
</feature>
<feature type="transmembrane region" description="Helical" evidence="2">
    <location>
        <begin position="109"/>
        <end position="132"/>
    </location>
</feature>
<organism evidence="3 4">
    <name type="scientific">Ascodesmis nigricans</name>
    <dbReference type="NCBI Taxonomy" id="341454"/>
    <lineage>
        <taxon>Eukaryota</taxon>
        <taxon>Fungi</taxon>
        <taxon>Dikarya</taxon>
        <taxon>Ascomycota</taxon>
        <taxon>Pezizomycotina</taxon>
        <taxon>Pezizomycetes</taxon>
        <taxon>Pezizales</taxon>
        <taxon>Ascodesmidaceae</taxon>
        <taxon>Ascodesmis</taxon>
    </lineage>
</organism>
<evidence type="ECO:0000256" key="2">
    <source>
        <dbReference type="SAM" id="Phobius"/>
    </source>
</evidence>
<dbReference type="Proteomes" id="UP000298138">
    <property type="component" value="Unassembled WGS sequence"/>
</dbReference>
<reference evidence="3 4" key="1">
    <citation type="submission" date="2019-04" db="EMBL/GenBank/DDBJ databases">
        <title>Comparative genomics and transcriptomics to analyze fruiting body development in filamentous ascomycetes.</title>
        <authorList>
            <consortium name="DOE Joint Genome Institute"/>
            <person name="Lutkenhaus R."/>
            <person name="Traeger S."/>
            <person name="Breuer J."/>
            <person name="Kuo A."/>
            <person name="Lipzen A."/>
            <person name="Pangilinan J."/>
            <person name="Dilworth D."/>
            <person name="Sandor L."/>
            <person name="Poggeler S."/>
            <person name="Barry K."/>
            <person name="Grigoriev I.V."/>
            <person name="Nowrousian M."/>
        </authorList>
    </citation>
    <scope>NUCLEOTIDE SEQUENCE [LARGE SCALE GENOMIC DNA]</scope>
    <source>
        <strain evidence="3 4">CBS 389.68</strain>
    </source>
</reference>
<proteinExistence type="predicted"/>
<feature type="compositionally biased region" description="Pro residues" evidence="1">
    <location>
        <begin position="74"/>
        <end position="90"/>
    </location>
</feature>